<accession>A0A165A699</accession>
<keyword evidence="5" id="KW-1185">Reference proteome</keyword>
<organism evidence="4 5">
    <name type="scientific">Sistotremastrum niveocremeum HHB9708</name>
    <dbReference type="NCBI Taxonomy" id="1314777"/>
    <lineage>
        <taxon>Eukaryota</taxon>
        <taxon>Fungi</taxon>
        <taxon>Dikarya</taxon>
        <taxon>Basidiomycota</taxon>
        <taxon>Agaricomycotina</taxon>
        <taxon>Agaricomycetes</taxon>
        <taxon>Sistotremastrales</taxon>
        <taxon>Sistotremastraceae</taxon>
        <taxon>Sertulicium</taxon>
        <taxon>Sertulicium niveocremeum</taxon>
    </lineage>
</organism>
<evidence type="ECO:0000313" key="5">
    <source>
        <dbReference type="Proteomes" id="UP000076722"/>
    </source>
</evidence>
<dbReference type="EC" id="4.2.1.77" evidence="3"/>
<protein>
    <recommendedName>
        <fullName evidence="3">trans-L-3-hydroxyproline dehydratase</fullName>
        <ecNumber evidence="3">4.2.1.77</ecNumber>
    </recommendedName>
</protein>
<proteinExistence type="inferred from homology"/>
<dbReference type="STRING" id="1314777.A0A165A699"/>
<dbReference type="Proteomes" id="UP000076722">
    <property type="component" value="Unassembled WGS sequence"/>
</dbReference>
<dbReference type="FunFam" id="3.10.310.10:FF:000003">
    <property type="entry name" value="Proline racemase"/>
    <property type="match status" value="1"/>
</dbReference>
<comment type="similarity">
    <text evidence="2">Belongs to the proline racemase family.</text>
</comment>
<dbReference type="InterPro" id="IPR008794">
    <property type="entry name" value="Pro_racemase_fam"/>
</dbReference>
<comment type="catalytic activity">
    <reaction evidence="1">
        <text>trans-3-hydroxy-L-proline = 1-pyrroline-2-carboxylate + H2O</text>
        <dbReference type="Rhea" id="RHEA:10320"/>
        <dbReference type="ChEBI" id="CHEBI:15377"/>
        <dbReference type="ChEBI" id="CHEBI:39785"/>
        <dbReference type="ChEBI" id="CHEBI:57938"/>
        <dbReference type="EC" id="4.2.1.77"/>
    </reaction>
</comment>
<evidence type="ECO:0000313" key="4">
    <source>
        <dbReference type="EMBL" id="KZS98534.1"/>
    </source>
</evidence>
<dbReference type="PANTHER" id="PTHR33442:SF1">
    <property type="entry name" value="TRANS-3-HYDROXY-L-PROLINE DEHYDRATASE"/>
    <property type="match status" value="1"/>
</dbReference>
<evidence type="ECO:0000256" key="2">
    <source>
        <dbReference type="ARBA" id="ARBA00007529"/>
    </source>
</evidence>
<name>A0A165A699_9AGAM</name>
<dbReference type="Pfam" id="PF05544">
    <property type="entry name" value="Pro_racemase"/>
    <property type="match status" value="1"/>
</dbReference>
<dbReference type="EMBL" id="KV419395">
    <property type="protein sequence ID" value="KZS98534.1"/>
    <property type="molecule type" value="Genomic_DNA"/>
</dbReference>
<dbReference type="AlphaFoldDB" id="A0A165A699"/>
<evidence type="ECO:0000256" key="1">
    <source>
        <dbReference type="ARBA" id="ARBA00001148"/>
    </source>
</evidence>
<dbReference type="PANTHER" id="PTHR33442">
    <property type="entry name" value="TRANS-3-HYDROXY-L-PROLINE DEHYDRATASE"/>
    <property type="match status" value="1"/>
</dbReference>
<dbReference type="PIRSF" id="PIRSF029792">
    <property type="entry name" value="Pro_racemase"/>
    <property type="match status" value="1"/>
</dbReference>
<dbReference type="SFLD" id="SFLDS00028">
    <property type="entry name" value="Proline_Racemase"/>
    <property type="match status" value="1"/>
</dbReference>
<dbReference type="SUPFAM" id="SSF54506">
    <property type="entry name" value="Diaminopimelate epimerase-like"/>
    <property type="match status" value="1"/>
</dbReference>
<dbReference type="Gene3D" id="3.10.310.10">
    <property type="entry name" value="Diaminopimelate Epimerase, Chain A, domain 1"/>
    <property type="match status" value="2"/>
</dbReference>
<evidence type="ECO:0000256" key="3">
    <source>
        <dbReference type="ARBA" id="ARBA00013105"/>
    </source>
</evidence>
<gene>
    <name evidence="4" type="ORF">SISNIDRAFT_448798</name>
</gene>
<dbReference type="OrthoDB" id="6409228at2759"/>
<reference evidence="4 5" key="1">
    <citation type="journal article" date="2016" name="Mol. Biol. Evol.">
        <title>Comparative Genomics of Early-Diverging Mushroom-Forming Fungi Provides Insights into the Origins of Lignocellulose Decay Capabilities.</title>
        <authorList>
            <person name="Nagy L.G."/>
            <person name="Riley R."/>
            <person name="Tritt A."/>
            <person name="Adam C."/>
            <person name="Daum C."/>
            <person name="Floudas D."/>
            <person name="Sun H."/>
            <person name="Yadav J.S."/>
            <person name="Pangilinan J."/>
            <person name="Larsson K.H."/>
            <person name="Matsuura K."/>
            <person name="Barry K."/>
            <person name="Labutti K."/>
            <person name="Kuo R."/>
            <person name="Ohm R.A."/>
            <person name="Bhattacharya S.S."/>
            <person name="Shirouzu T."/>
            <person name="Yoshinaga Y."/>
            <person name="Martin F.M."/>
            <person name="Grigoriev I.V."/>
            <person name="Hibbett D.S."/>
        </authorList>
    </citation>
    <scope>NUCLEOTIDE SEQUENCE [LARGE SCALE GENOMIC DNA]</scope>
    <source>
        <strain evidence="4 5">HHB9708</strain>
    </source>
</reference>
<dbReference type="GO" id="GO:0050346">
    <property type="term" value="F:trans-L-3-hydroxyproline dehydratase activity"/>
    <property type="evidence" value="ECO:0007669"/>
    <property type="project" value="UniProtKB-EC"/>
</dbReference>
<sequence>MDVFAQLSSGDAVLKIVDMHTCGEPTRIVIQGFPSLSGVSLLQKRASAKAHHDDIRQRLMLEPRGHHDMYGAILVSETEEKEADIGVLFCHNEGFSTMCGHATIALGRFLIDTHDLNIFPNRDRVVFDPSSRTSLLKLHAPCGLVQVSIPTLPPSQNFPLRSDPSRPVSFESVPSFVAVRDLVVTLPINRQWPQLISSQRDTVRIDIAYGGAFYALVTAQELGFSSGLCSPSTIAQFDHATRLLKMHVQETSECSAFVVHPTEPDLGFLYSVIVVDQKGPTSELGLCFFADQELDRSPTGSGVCARVALAIAKHERDLFENHEYHSVVSHKAGAGSFVGTAIERTTLQGTGRHFGRQWDAVKVRVSGNAFYTSCSTMVLERGDSLSASGFTLSLPEN</sequence>